<name>A0A7R9M7D2_9ACAR</name>
<evidence type="ECO:0000313" key="2">
    <source>
        <dbReference type="Proteomes" id="UP000728032"/>
    </source>
</evidence>
<gene>
    <name evidence="1" type="ORF">ONB1V03_LOCUS10306</name>
</gene>
<dbReference type="EMBL" id="OC921742">
    <property type="protein sequence ID" value="CAD7653653.1"/>
    <property type="molecule type" value="Genomic_DNA"/>
</dbReference>
<protein>
    <submittedName>
        <fullName evidence="1">Uncharacterized protein</fullName>
    </submittedName>
</protein>
<evidence type="ECO:0000313" key="1">
    <source>
        <dbReference type="EMBL" id="CAD7653653.1"/>
    </source>
</evidence>
<sequence>VYVKELVHNILDMQKRGWTANMPSVTNTPLVNPYLNTNLAEKSAANSTDYYEEYNYSDEEDFQASYDFGQCGDEDDSEVCDAFEEFLKNSGQN</sequence>
<organism evidence="1">
    <name type="scientific">Oppiella nova</name>
    <dbReference type="NCBI Taxonomy" id="334625"/>
    <lineage>
        <taxon>Eukaryota</taxon>
        <taxon>Metazoa</taxon>
        <taxon>Ecdysozoa</taxon>
        <taxon>Arthropoda</taxon>
        <taxon>Chelicerata</taxon>
        <taxon>Arachnida</taxon>
        <taxon>Acari</taxon>
        <taxon>Acariformes</taxon>
        <taxon>Sarcoptiformes</taxon>
        <taxon>Oribatida</taxon>
        <taxon>Brachypylina</taxon>
        <taxon>Oppioidea</taxon>
        <taxon>Oppiidae</taxon>
        <taxon>Oppiella</taxon>
    </lineage>
</organism>
<dbReference type="OrthoDB" id="8171816at2759"/>
<keyword evidence="2" id="KW-1185">Reference proteome</keyword>
<dbReference type="AlphaFoldDB" id="A0A7R9M7D2"/>
<reference evidence="1" key="1">
    <citation type="submission" date="2020-11" db="EMBL/GenBank/DDBJ databases">
        <authorList>
            <person name="Tran Van P."/>
        </authorList>
    </citation>
    <scope>NUCLEOTIDE SEQUENCE</scope>
</reference>
<dbReference type="Proteomes" id="UP000728032">
    <property type="component" value="Unassembled WGS sequence"/>
</dbReference>
<feature type="non-terminal residue" evidence="1">
    <location>
        <position position="1"/>
    </location>
</feature>
<proteinExistence type="predicted"/>
<accession>A0A7R9M7D2</accession>
<dbReference type="EMBL" id="CAJPVJ010006917">
    <property type="protein sequence ID" value="CAG2170840.1"/>
    <property type="molecule type" value="Genomic_DNA"/>
</dbReference>